<proteinExistence type="predicted"/>
<evidence type="ECO:0000313" key="7">
    <source>
        <dbReference type="Proteomes" id="UP000220397"/>
    </source>
</evidence>
<evidence type="ECO:0000256" key="4">
    <source>
        <dbReference type="ARBA" id="ARBA00022839"/>
    </source>
</evidence>
<dbReference type="Gene3D" id="3.30.420.10">
    <property type="entry name" value="Ribonuclease H-like superfamily/Ribonuclease H"/>
    <property type="match status" value="1"/>
</dbReference>
<name>A0A9X6Z549_BACTU</name>
<feature type="domain" description="Exonuclease" evidence="5">
    <location>
        <begin position="3"/>
        <end position="181"/>
    </location>
</feature>
<dbReference type="InterPro" id="IPR051274">
    <property type="entry name" value="3-5_Exoribonuclease"/>
</dbReference>
<dbReference type="CDD" id="cd06133">
    <property type="entry name" value="ERI-1_3'hExo_like"/>
    <property type="match status" value="1"/>
</dbReference>
<keyword evidence="4 6" id="KW-0269">Exonuclease</keyword>
<dbReference type="InterPro" id="IPR036397">
    <property type="entry name" value="RNaseH_sf"/>
</dbReference>
<sequence>MKHLLIIDLESTCFKRGAEPRNFFSEIIEIGAVVLHTETFEIVEEYQTFVKPVLFPTLSEYCLHLTTIRQDEVDYGKSIKDAMNEIASLYNKYDCVFASWGFYDKKQFKQVCERFGVDYPFGHLHISLKHQHGTWTRQRPMGMERALKMHHLPLEGIHHRGIDDARNISKIASHMIHSGWNHEFMN</sequence>
<protein>
    <submittedName>
        <fullName evidence="6">Exonuclease</fullName>
    </submittedName>
</protein>
<dbReference type="GO" id="GO:0003676">
    <property type="term" value="F:nucleic acid binding"/>
    <property type="evidence" value="ECO:0007669"/>
    <property type="project" value="InterPro"/>
</dbReference>
<dbReference type="InterPro" id="IPR013520">
    <property type="entry name" value="Ribonucl_H"/>
</dbReference>
<dbReference type="RefSeq" id="WP_098368990.1">
    <property type="nucleotide sequence ID" value="NZ_JARSYC010000030.1"/>
</dbReference>
<dbReference type="SUPFAM" id="SSF53098">
    <property type="entry name" value="Ribonuclease H-like"/>
    <property type="match status" value="1"/>
</dbReference>
<dbReference type="EMBL" id="NTUS01000026">
    <property type="protein sequence ID" value="PFB08183.1"/>
    <property type="molecule type" value="Genomic_DNA"/>
</dbReference>
<dbReference type="PANTHER" id="PTHR23044">
    <property type="entry name" value="3'-5' EXONUCLEASE ERI1-RELATED"/>
    <property type="match status" value="1"/>
</dbReference>
<dbReference type="Proteomes" id="UP000220397">
    <property type="component" value="Unassembled WGS sequence"/>
</dbReference>
<organism evidence="6 7">
    <name type="scientific">Bacillus thuringiensis</name>
    <dbReference type="NCBI Taxonomy" id="1428"/>
    <lineage>
        <taxon>Bacteria</taxon>
        <taxon>Bacillati</taxon>
        <taxon>Bacillota</taxon>
        <taxon>Bacilli</taxon>
        <taxon>Bacillales</taxon>
        <taxon>Bacillaceae</taxon>
        <taxon>Bacillus</taxon>
        <taxon>Bacillus cereus group</taxon>
    </lineage>
</organism>
<dbReference type="InterPro" id="IPR047201">
    <property type="entry name" value="ERI-1_3'hExo-like"/>
</dbReference>
<evidence type="ECO:0000256" key="3">
    <source>
        <dbReference type="ARBA" id="ARBA00022801"/>
    </source>
</evidence>
<dbReference type="AlphaFoldDB" id="A0A9X6Z549"/>
<comment type="function">
    <text evidence="1">Involved in the transposition of the insertion sequence.</text>
</comment>
<evidence type="ECO:0000256" key="2">
    <source>
        <dbReference type="ARBA" id="ARBA00022722"/>
    </source>
</evidence>
<keyword evidence="3" id="KW-0378">Hydrolase</keyword>
<dbReference type="InterPro" id="IPR012337">
    <property type="entry name" value="RNaseH-like_sf"/>
</dbReference>
<accession>A0A9X6Z549</accession>
<gene>
    <name evidence="6" type="ORF">CN398_10750</name>
</gene>
<evidence type="ECO:0000313" key="6">
    <source>
        <dbReference type="EMBL" id="PFB08183.1"/>
    </source>
</evidence>
<dbReference type="Pfam" id="PF00929">
    <property type="entry name" value="RNase_T"/>
    <property type="match status" value="1"/>
</dbReference>
<keyword evidence="2" id="KW-0540">Nuclease</keyword>
<reference evidence="6 7" key="1">
    <citation type="submission" date="2017-09" db="EMBL/GenBank/DDBJ databases">
        <title>Large-scale bioinformatics analysis of Bacillus genomes uncovers conserved roles of natural products in bacterial physiology.</title>
        <authorList>
            <consortium name="Agbiome Team Llc"/>
            <person name="Bleich R.M."/>
            <person name="Kirk G.J."/>
            <person name="Santa Maria K.C."/>
            <person name="Allen S.E."/>
            <person name="Farag S."/>
            <person name="Shank E.A."/>
            <person name="Bowers A."/>
        </authorList>
    </citation>
    <scope>NUCLEOTIDE SEQUENCE [LARGE SCALE GENOMIC DNA]</scope>
    <source>
        <strain evidence="6 7">AFS015413</strain>
    </source>
</reference>
<dbReference type="PANTHER" id="PTHR23044:SF61">
    <property type="entry name" value="3'-5' EXORIBONUCLEASE 1-RELATED"/>
    <property type="match status" value="1"/>
</dbReference>
<comment type="caution">
    <text evidence="6">The sequence shown here is derived from an EMBL/GenBank/DDBJ whole genome shotgun (WGS) entry which is preliminary data.</text>
</comment>
<dbReference type="SMART" id="SM00479">
    <property type="entry name" value="EXOIII"/>
    <property type="match status" value="1"/>
</dbReference>
<evidence type="ECO:0000259" key="5">
    <source>
        <dbReference type="SMART" id="SM00479"/>
    </source>
</evidence>
<dbReference type="GO" id="GO:0000175">
    <property type="term" value="F:3'-5'-RNA exonuclease activity"/>
    <property type="evidence" value="ECO:0007669"/>
    <property type="project" value="InterPro"/>
</dbReference>
<evidence type="ECO:0000256" key="1">
    <source>
        <dbReference type="ARBA" id="ARBA00002286"/>
    </source>
</evidence>